<accession>A0A0F9DWT8</accession>
<evidence type="ECO:0000256" key="5">
    <source>
        <dbReference type="ARBA" id="ARBA00022842"/>
    </source>
</evidence>
<organism evidence="7">
    <name type="scientific">marine sediment metagenome</name>
    <dbReference type="NCBI Taxonomy" id="412755"/>
    <lineage>
        <taxon>unclassified sequences</taxon>
        <taxon>metagenomes</taxon>
        <taxon>ecological metagenomes</taxon>
    </lineage>
</organism>
<protein>
    <recommendedName>
        <fullName evidence="6">Glycosyltransferase 2-like domain-containing protein</fullName>
    </recommendedName>
</protein>
<proteinExistence type="inferred from homology"/>
<dbReference type="EMBL" id="LAZR01027253">
    <property type="protein sequence ID" value="KKL66298.1"/>
    <property type="molecule type" value="Genomic_DNA"/>
</dbReference>
<comment type="cofactor">
    <cofactor evidence="1">
        <name>Mg(2+)</name>
        <dbReference type="ChEBI" id="CHEBI:18420"/>
    </cofactor>
</comment>
<keyword evidence="5" id="KW-0460">Magnesium</keyword>
<evidence type="ECO:0000256" key="2">
    <source>
        <dbReference type="ARBA" id="ARBA00006739"/>
    </source>
</evidence>
<reference evidence="7" key="1">
    <citation type="journal article" date="2015" name="Nature">
        <title>Complex archaea that bridge the gap between prokaryotes and eukaryotes.</title>
        <authorList>
            <person name="Spang A."/>
            <person name="Saw J.H."/>
            <person name="Jorgensen S.L."/>
            <person name="Zaremba-Niedzwiedzka K."/>
            <person name="Martijn J."/>
            <person name="Lind A.E."/>
            <person name="van Eijk R."/>
            <person name="Schleper C."/>
            <person name="Guy L."/>
            <person name="Ettema T.J."/>
        </authorList>
    </citation>
    <scope>NUCLEOTIDE SEQUENCE</scope>
</reference>
<sequence length="102" mass="11584">MNYLAKPYTSIVIRSKNEEQQLPKLLKSIKAQYFDKSYEIILVDSGSTDKTIEIAKKNKIRILNIPPESFSYGYALNMGVNFAQGEIIIFISAHTTHILNFG</sequence>
<gene>
    <name evidence="7" type="ORF">LCGC14_2146400</name>
</gene>
<name>A0A0F9DWT8_9ZZZZ</name>
<evidence type="ECO:0000256" key="4">
    <source>
        <dbReference type="ARBA" id="ARBA00022679"/>
    </source>
</evidence>
<evidence type="ECO:0000256" key="1">
    <source>
        <dbReference type="ARBA" id="ARBA00001946"/>
    </source>
</evidence>
<comment type="similarity">
    <text evidence="2">Belongs to the glycosyltransferase 2 family.</text>
</comment>
<keyword evidence="3" id="KW-0328">Glycosyltransferase</keyword>
<evidence type="ECO:0000313" key="7">
    <source>
        <dbReference type="EMBL" id="KKL66298.1"/>
    </source>
</evidence>
<dbReference type="Pfam" id="PF00535">
    <property type="entry name" value="Glycos_transf_2"/>
    <property type="match status" value="1"/>
</dbReference>
<dbReference type="SUPFAM" id="SSF53448">
    <property type="entry name" value="Nucleotide-diphospho-sugar transferases"/>
    <property type="match status" value="1"/>
</dbReference>
<keyword evidence="4" id="KW-0808">Transferase</keyword>
<dbReference type="InterPro" id="IPR029044">
    <property type="entry name" value="Nucleotide-diphossugar_trans"/>
</dbReference>
<evidence type="ECO:0000259" key="6">
    <source>
        <dbReference type="Pfam" id="PF00535"/>
    </source>
</evidence>
<comment type="caution">
    <text evidence="7">The sequence shown here is derived from an EMBL/GenBank/DDBJ whole genome shotgun (WGS) entry which is preliminary data.</text>
</comment>
<feature type="domain" description="Glycosyltransferase 2-like" evidence="6">
    <location>
        <begin position="10"/>
        <end position="97"/>
    </location>
</feature>
<dbReference type="Gene3D" id="3.90.550.10">
    <property type="entry name" value="Spore Coat Polysaccharide Biosynthesis Protein SpsA, Chain A"/>
    <property type="match status" value="1"/>
</dbReference>
<evidence type="ECO:0000256" key="3">
    <source>
        <dbReference type="ARBA" id="ARBA00022676"/>
    </source>
</evidence>
<dbReference type="GO" id="GO:0016757">
    <property type="term" value="F:glycosyltransferase activity"/>
    <property type="evidence" value="ECO:0007669"/>
    <property type="project" value="UniProtKB-KW"/>
</dbReference>
<dbReference type="PANTHER" id="PTHR48090">
    <property type="entry name" value="UNDECAPRENYL-PHOSPHATE 4-DEOXY-4-FORMAMIDO-L-ARABINOSE TRANSFERASE-RELATED"/>
    <property type="match status" value="1"/>
</dbReference>
<dbReference type="InterPro" id="IPR001173">
    <property type="entry name" value="Glyco_trans_2-like"/>
</dbReference>
<dbReference type="PANTHER" id="PTHR48090:SF10">
    <property type="entry name" value="GLUCOSYL-3-PHOSPHOGLYCERATE SYNTHASE"/>
    <property type="match status" value="1"/>
</dbReference>
<dbReference type="InterPro" id="IPR050256">
    <property type="entry name" value="Glycosyltransferase_2"/>
</dbReference>
<dbReference type="AlphaFoldDB" id="A0A0F9DWT8"/>